<protein>
    <recommendedName>
        <fullName evidence="25">Obtusifoliol 14-alpha demethylase</fullName>
        <ecNumber evidence="19">1.14.14.154</ecNumber>
    </recommendedName>
    <alternativeName>
        <fullName evidence="20">CYPLI</fullName>
    </alternativeName>
    <alternativeName>
        <fullName evidence="22">Cytochrome P450 51</fullName>
    </alternativeName>
    <alternativeName>
        <fullName evidence="21">Cytochrome P450-LIA1</fullName>
    </alternativeName>
</protein>
<evidence type="ECO:0000256" key="15">
    <source>
        <dbReference type="ARBA" id="ARBA00023136"/>
    </source>
</evidence>
<evidence type="ECO:0000256" key="10">
    <source>
        <dbReference type="ARBA" id="ARBA00023002"/>
    </source>
</evidence>
<gene>
    <name evidence="29" type="ORF">SORBI_3008G078800</name>
</gene>
<sequence length="500" mass="56109">MDLKTIHVAACLTIALLFLITTKMMILQRKDLNKRVPALPPVVSFVSLIASLPTLLTRGLPAVIHGLHAKLGTVFTISLFGVKKVTFLVGPEATAHFFEGSESEIRQSNIYEFSVPVVGRGVLYDVDLTTRSRQLSFCTNAIKPMNVRSHVDAMVQEVEGYFAQWGQHGVVDLKHEIWHLILVIANRCLLGKHIRENMFDQVATLLNELFDNTSYLISFFFPYLPIPPHHRRDKARSKLGEIIHDVVRSRRTSSGLADNNDNDDMLQRLVDSNCINGRPLTESEIAGLVVGMVFAGQHTTSSAGVWTGACLLNDDGGRDHLAAAVEEQREIVGRHGHRLDYDILQEMVTLHSCVKEALRLHPPAMMLFRHASKGFSVRSREGNVYEIPKGHTLVTCMAVANSLPYIYKDPHVYDPSRFGPGREEDKVEGGKFSYMSFGAGRHACLGKDYAYMQIKVIWSHLLRNFDLELVSPFPEEAWEKLIPEPKGKVLVSYRRRVCSA</sequence>
<keyword evidence="13 27" id="KW-0503">Monooxygenase</keyword>
<dbReference type="FunCoup" id="A0A1B6PCE7">
    <property type="interactions" value="767"/>
</dbReference>
<evidence type="ECO:0000313" key="30">
    <source>
        <dbReference type="Proteomes" id="UP000000768"/>
    </source>
</evidence>
<dbReference type="GO" id="GO:0016491">
    <property type="term" value="F:oxidoreductase activity"/>
    <property type="evidence" value="ECO:0000318"/>
    <property type="project" value="GO_Central"/>
</dbReference>
<reference evidence="29 30" key="1">
    <citation type="journal article" date="2009" name="Nature">
        <title>The Sorghum bicolor genome and the diversification of grasses.</title>
        <authorList>
            <person name="Paterson A.H."/>
            <person name="Bowers J.E."/>
            <person name="Bruggmann R."/>
            <person name="Dubchak I."/>
            <person name="Grimwood J."/>
            <person name="Gundlach H."/>
            <person name="Haberer G."/>
            <person name="Hellsten U."/>
            <person name="Mitros T."/>
            <person name="Poliakov A."/>
            <person name="Schmutz J."/>
            <person name="Spannagl M."/>
            <person name="Tang H."/>
            <person name="Wang X."/>
            <person name="Wicker T."/>
            <person name="Bharti A.K."/>
            <person name="Chapman J."/>
            <person name="Feltus F.A."/>
            <person name="Gowik U."/>
            <person name="Grigoriev I.V."/>
            <person name="Lyons E."/>
            <person name="Maher C.A."/>
            <person name="Martis M."/>
            <person name="Narechania A."/>
            <person name="Otillar R.P."/>
            <person name="Penning B.W."/>
            <person name="Salamov A.A."/>
            <person name="Wang Y."/>
            <person name="Zhang L."/>
            <person name="Carpita N.C."/>
            <person name="Freeling M."/>
            <person name="Gingle A.R."/>
            <person name="Hash C.T."/>
            <person name="Keller B."/>
            <person name="Klein P."/>
            <person name="Kresovich S."/>
            <person name="McCann M.C."/>
            <person name="Ming R."/>
            <person name="Peterson D.G."/>
            <person name="Mehboob-ur-Rahman"/>
            <person name="Ware D."/>
            <person name="Westhoff P."/>
            <person name="Mayer K.F."/>
            <person name="Messing J."/>
            <person name="Rokhsar D.S."/>
        </authorList>
    </citation>
    <scope>NUCLEOTIDE SEQUENCE [LARGE SCALE GENOMIC DNA]</scope>
    <source>
        <strain evidence="30">cv. BTx623</strain>
    </source>
</reference>
<evidence type="ECO:0000256" key="24">
    <source>
        <dbReference type="ARBA" id="ARBA00058467"/>
    </source>
</evidence>
<evidence type="ECO:0000256" key="25">
    <source>
        <dbReference type="ARBA" id="ARBA00072797"/>
    </source>
</evidence>
<evidence type="ECO:0000256" key="12">
    <source>
        <dbReference type="ARBA" id="ARBA00023011"/>
    </source>
</evidence>
<organism evidence="29 30">
    <name type="scientific">Sorghum bicolor</name>
    <name type="common">Sorghum</name>
    <name type="synonym">Sorghum vulgare</name>
    <dbReference type="NCBI Taxonomy" id="4558"/>
    <lineage>
        <taxon>Eukaryota</taxon>
        <taxon>Viridiplantae</taxon>
        <taxon>Streptophyta</taxon>
        <taxon>Embryophyta</taxon>
        <taxon>Tracheophyta</taxon>
        <taxon>Spermatophyta</taxon>
        <taxon>Magnoliopsida</taxon>
        <taxon>Liliopsida</taxon>
        <taxon>Poales</taxon>
        <taxon>Poaceae</taxon>
        <taxon>PACMAD clade</taxon>
        <taxon>Panicoideae</taxon>
        <taxon>Andropogonodae</taxon>
        <taxon>Andropogoneae</taxon>
        <taxon>Sorghinae</taxon>
        <taxon>Sorghum</taxon>
    </lineage>
</organism>
<keyword evidence="9" id="KW-0752">Steroid biosynthesis</keyword>
<keyword evidence="10 27" id="KW-0560">Oxidoreductase</keyword>
<dbReference type="EC" id="1.14.14.154" evidence="19"/>
<dbReference type="GO" id="GO:0008168">
    <property type="term" value="F:methyltransferase activity"/>
    <property type="evidence" value="ECO:0007669"/>
    <property type="project" value="UniProtKB-KW"/>
</dbReference>
<dbReference type="Gramene" id="KXG23287">
    <property type="protein sequence ID" value="KXG23287"/>
    <property type="gene ID" value="SORBI_3008G078800"/>
</dbReference>
<name>A0A1B6PCE7_SORBI</name>
<feature type="binding site" description="axial binding residue" evidence="26">
    <location>
        <position position="444"/>
    </location>
    <ligand>
        <name>heme</name>
        <dbReference type="ChEBI" id="CHEBI:30413"/>
    </ligand>
    <ligandPart>
        <name>Fe</name>
        <dbReference type="ChEBI" id="CHEBI:18248"/>
    </ligandPart>
</feature>
<dbReference type="Gene3D" id="1.10.630.10">
    <property type="entry name" value="Cytochrome P450"/>
    <property type="match status" value="1"/>
</dbReference>
<dbReference type="GO" id="GO:0016020">
    <property type="term" value="C:membrane"/>
    <property type="evidence" value="ECO:0007669"/>
    <property type="project" value="UniProtKB-SubCell"/>
</dbReference>
<reference evidence="30" key="2">
    <citation type="journal article" date="2018" name="Plant J.">
        <title>The Sorghum bicolor reference genome: improved assembly, gene annotations, a transcriptome atlas, and signatures of genome organization.</title>
        <authorList>
            <person name="McCormick R.F."/>
            <person name="Truong S.K."/>
            <person name="Sreedasyam A."/>
            <person name="Jenkins J."/>
            <person name="Shu S."/>
            <person name="Sims D."/>
            <person name="Kennedy M."/>
            <person name="Amirebrahimi M."/>
            <person name="Weers B.D."/>
            <person name="McKinley B."/>
            <person name="Mattison A."/>
            <person name="Morishige D.T."/>
            <person name="Grimwood J."/>
            <person name="Schmutz J."/>
            <person name="Mullet J.E."/>
        </authorList>
    </citation>
    <scope>NUCLEOTIDE SEQUENCE [LARGE SCALE GENOMIC DNA]</scope>
    <source>
        <strain evidence="30">cv. BTx623</strain>
    </source>
</reference>
<feature type="transmembrane region" description="Helical" evidence="28">
    <location>
        <begin position="38"/>
        <end position="56"/>
    </location>
</feature>
<feature type="transmembrane region" description="Helical" evidence="28">
    <location>
        <begin position="6"/>
        <end position="26"/>
    </location>
</feature>
<evidence type="ECO:0000256" key="4">
    <source>
        <dbReference type="ARBA" id="ARBA00022516"/>
    </source>
</evidence>
<keyword evidence="15 28" id="KW-0472">Membrane</keyword>
<keyword evidence="17" id="KW-0753">Steroid metabolism</keyword>
<evidence type="ECO:0000256" key="1">
    <source>
        <dbReference type="ARBA" id="ARBA00001971"/>
    </source>
</evidence>
<dbReference type="InterPro" id="IPR001128">
    <property type="entry name" value="Cyt_P450"/>
</dbReference>
<keyword evidence="6 26" id="KW-0349">Heme</keyword>
<dbReference type="Pfam" id="PF00067">
    <property type="entry name" value="p450"/>
    <property type="match status" value="1"/>
</dbReference>
<evidence type="ECO:0000256" key="14">
    <source>
        <dbReference type="ARBA" id="ARBA00023098"/>
    </source>
</evidence>
<dbReference type="GO" id="GO:0016126">
    <property type="term" value="P:sterol biosynthetic process"/>
    <property type="evidence" value="ECO:0000318"/>
    <property type="project" value="GO_Central"/>
</dbReference>
<dbReference type="InterPro" id="IPR036396">
    <property type="entry name" value="Cyt_P450_sf"/>
</dbReference>
<dbReference type="GO" id="GO:0008398">
    <property type="term" value="F:sterol 14-demethylase activity"/>
    <property type="evidence" value="ECO:0007669"/>
    <property type="project" value="UniProtKB-EC"/>
</dbReference>
<keyword evidence="16" id="KW-1207">Sterol metabolism</keyword>
<dbReference type="OMA" id="GKWGEHG"/>
<evidence type="ECO:0000256" key="19">
    <source>
        <dbReference type="ARBA" id="ARBA00038974"/>
    </source>
</evidence>
<dbReference type="GO" id="GO:0032259">
    <property type="term" value="P:methylation"/>
    <property type="evidence" value="ECO:0007669"/>
    <property type="project" value="UniProtKB-KW"/>
</dbReference>
<evidence type="ECO:0000256" key="8">
    <source>
        <dbReference type="ARBA" id="ARBA00022723"/>
    </source>
</evidence>
<comment type="similarity">
    <text evidence="3 27">Belongs to the cytochrome P450 family.</text>
</comment>
<dbReference type="FunFam" id="1.10.630.10:FF:000028">
    <property type="entry name" value="Cytochrome p450 51g1"/>
    <property type="match status" value="1"/>
</dbReference>
<keyword evidence="30" id="KW-1185">Reference proteome</keyword>
<dbReference type="PANTHER" id="PTHR24304">
    <property type="entry name" value="CYTOCHROME P450 FAMILY 7"/>
    <property type="match status" value="1"/>
</dbReference>
<dbReference type="PRINTS" id="PR00465">
    <property type="entry name" value="EP450IV"/>
</dbReference>
<evidence type="ECO:0000313" key="29">
    <source>
        <dbReference type="EMBL" id="KXG23287.1"/>
    </source>
</evidence>
<proteinExistence type="inferred from homology"/>
<evidence type="ECO:0000256" key="9">
    <source>
        <dbReference type="ARBA" id="ARBA00022955"/>
    </source>
</evidence>
<keyword evidence="28" id="KW-1133">Transmembrane helix</keyword>
<dbReference type="CDD" id="cd11042">
    <property type="entry name" value="CYP51-like"/>
    <property type="match status" value="1"/>
</dbReference>
<keyword evidence="28" id="KW-0812">Transmembrane</keyword>
<dbReference type="PROSITE" id="PS00086">
    <property type="entry name" value="CYTOCHROME_P450"/>
    <property type="match status" value="1"/>
</dbReference>
<evidence type="ECO:0000256" key="16">
    <source>
        <dbReference type="ARBA" id="ARBA00023166"/>
    </source>
</evidence>
<evidence type="ECO:0000256" key="21">
    <source>
        <dbReference type="ARBA" id="ARBA00042513"/>
    </source>
</evidence>
<keyword evidence="11 26" id="KW-0408">Iron</keyword>
<dbReference type="InterPro" id="IPR002403">
    <property type="entry name" value="Cyt_P450_E_grp-IV"/>
</dbReference>
<keyword evidence="12" id="KW-0756">Sterol biosynthesis</keyword>
<evidence type="ECO:0000256" key="22">
    <source>
        <dbReference type="ARBA" id="ARBA00042983"/>
    </source>
</evidence>
<evidence type="ECO:0000256" key="20">
    <source>
        <dbReference type="ARBA" id="ARBA00042370"/>
    </source>
</evidence>
<keyword evidence="4" id="KW-0444">Lipid biosynthesis</keyword>
<dbReference type="SUPFAM" id="SSF48264">
    <property type="entry name" value="Cytochrome P450"/>
    <property type="match status" value="1"/>
</dbReference>
<evidence type="ECO:0000256" key="18">
    <source>
        <dbReference type="ARBA" id="ARBA00037887"/>
    </source>
</evidence>
<dbReference type="GO" id="GO:0005506">
    <property type="term" value="F:iron ion binding"/>
    <property type="evidence" value="ECO:0007669"/>
    <property type="project" value="InterPro"/>
</dbReference>
<dbReference type="PRINTS" id="PR00385">
    <property type="entry name" value="P450"/>
</dbReference>
<keyword evidence="5" id="KW-0489">Methyltransferase</keyword>
<evidence type="ECO:0000256" key="2">
    <source>
        <dbReference type="ARBA" id="ARBA00004167"/>
    </source>
</evidence>
<dbReference type="eggNOG" id="KOG0684">
    <property type="taxonomic scope" value="Eukaryota"/>
</dbReference>
<accession>A0A1B6PCE7</accession>
<evidence type="ECO:0000256" key="27">
    <source>
        <dbReference type="RuleBase" id="RU000461"/>
    </source>
</evidence>
<evidence type="ECO:0000256" key="7">
    <source>
        <dbReference type="ARBA" id="ARBA00022679"/>
    </source>
</evidence>
<evidence type="ECO:0000256" key="13">
    <source>
        <dbReference type="ARBA" id="ARBA00023033"/>
    </source>
</evidence>
<evidence type="ECO:0000256" key="3">
    <source>
        <dbReference type="ARBA" id="ARBA00010617"/>
    </source>
</evidence>
<dbReference type="PANTHER" id="PTHR24304:SF2">
    <property type="entry name" value="24-HYDROXYCHOLESTEROL 7-ALPHA-HYDROXYLASE"/>
    <property type="match status" value="1"/>
</dbReference>
<evidence type="ECO:0000256" key="6">
    <source>
        <dbReference type="ARBA" id="ARBA00022617"/>
    </source>
</evidence>
<evidence type="ECO:0000256" key="23">
    <source>
        <dbReference type="ARBA" id="ARBA00051013"/>
    </source>
</evidence>
<comment type="cofactor">
    <cofactor evidence="1 26">
        <name>heme</name>
        <dbReference type="ChEBI" id="CHEBI:30413"/>
    </cofactor>
</comment>
<evidence type="ECO:0000256" key="5">
    <source>
        <dbReference type="ARBA" id="ARBA00022603"/>
    </source>
</evidence>
<evidence type="ECO:0000256" key="11">
    <source>
        <dbReference type="ARBA" id="ARBA00023004"/>
    </source>
</evidence>
<dbReference type="GO" id="GO:0020037">
    <property type="term" value="F:heme binding"/>
    <property type="evidence" value="ECO:0007669"/>
    <property type="project" value="InterPro"/>
</dbReference>
<evidence type="ECO:0000256" key="28">
    <source>
        <dbReference type="SAM" id="Phobius"/>
    </source>
</evidence>
<keyword evidence="7" id="KW-0808">Transferase</keyword>
<evidence type="ECO:0000256" key="17">
    <source>
        <dbReference type="ARBA" id="ARBA00023221"/>
    </source>
</evidence>
<keyword evidence="8 26" id="KW-0479">Metal-binding</keyword>
<dbReference type="InParanoid" id="A0A1B6PCE7"/>
<dbReference type="STRING" id="4558.A0A1B6PCE7"/>
<comment type="catalytic activity">
    <reaction evidence="23">
        <text>a 14alpha-methyl steroid + 3 reduced [NADPH--hemoprotein reductase] + 3 O2 = a Delta(14) steroid + formate + 3 oxidized [NADPH--hemoprotein reductase] + 4 H2O + 4 H(+)</text>
        <dbReference type="Rhea" id="RHEA:54028"/>
        <dbReference type="Rhea" id="RHEA-COMP:11964"/>
        <dbReference type="Rhea" id="RHEA-COMP:11965"/>
        <dbReference type="ChEBI" id="CHEBI:15377"/>
        <dbReference type="ChEBI" id="CHEBI:15378"/>
        <dbReference type="ChEBI" id="CHEBI:15379"/>
        <dbReference type="ChEBI" id="CHEBI:15740"/>
        <dbReference type="ChEBI" id="CHEBI:57618"/>
        <dbReference type="ChEBI" id="CHEBI:58210"/>
        <dbReference type="ChEBI" id="CHEBI:138029"/>
        <dbReference type="ChEBI" id="CHEBI:138031"/>
        <dbReference type="EC" id="1.14.14.154"/>
    </reaction>
</comment>
<dbReference type="InterPro" id="IPR017972">
    <property type="entry name" value="Cyt_P450_CS"/>
</dbReference>
<comment type="subcellular location">
    <subcellularLocation>
        <location evidence="2">Membrane</location>
        <topology evidence="2">Single-pass membrane protein</topology>
    </subcellularLocation>
</comment>
<comment type="function">
    <text evidence="24">Catalyzes the 14-alpha demethylation of obtusifoliol to 4 alpha-methyl-5 alpha-ergosta-8,14,24(28)-trien-3 beta-ol.</text>
</comment>
<evidence type="ECO:0000256" key="26">
    <source>
        <dbReference type="PIRSR" id="PIRSR602403-1"/>
    </source>
</evidence>
<keyword evidence="14" id="KW-0443">Lipid metabolism</keyword>
<dbReference type="EMBL" id="CM000767">
    <property type="protein sequence ID" value="KXG23287.1"/>
    <property type="molecule type" value="Genomic_DNA"/>
</dbReference>
<dbReference type="OrthoDB" id="1055148at2759"/>
<comment type="pathway">
    <text evidence="18">Steroid biosynthesis; zymosterol biosynthesis; zymosterol from lanosterol: step 1/6.</text>
</comment>
<dbReference type="InterPro" id="IPR050529">
    <property type="entry name" value="CYP450_sterol_14alpha_dmase"/>
</dbReference>
<dbReference type="Proteomes" id="UP000000768">
    <property type="component" value="Chromosome 8"/>
</dbReference>
<dbReference type="AlphaFoldDB" id="A0A1B6PCE7"/>